<feature type="compositionally biased region" description="Polar residues" evidence="1">
    <location>
        <begin position="255"/>
        <end position="265"/>
    </location>
</feature>
<organism evidence="2 3">
    <name type="scientific">Cladobotryum mycophilum</name>
    <dbReference type="NCBI Taxonomy" id="491253"/>
    <lineage>
        <taxon>Eukaryota</taxon>
        <taxon>Fungi</taxon>
        <taxon>Dikarya</taxon>
        <taxon>Ascomycota</taxon>
        <taxon>Pezizomycotina</taxon>
        <taxon>Sordariomycetes</taxon>
        <taxon>Hypocreomycetidae</taxon>
        <taxon>Hypocreales</taxon>
        <taxon>Hypocreaceae</taxon>
        <taxon>Cladobotryum</taxon>
    </lineage>
</organism>
<gene>
    <name evidence="2" type="ORF">PT974_05949</name>
</gene>
<evidence type="ECO:0000313" key="3">
    <source>
        <dbReference type="Proteomes" id="UP001338125"/>
    </source>
</evidence>
<protein>
    <submittedName>
        <fullName evidence="2">Uncharacterized protein</fullName>
    </submittedName>
</protein>
<sequence>MSMFAISHQRAKSGDMANRHKVNKLSISSDVSVTEKHKRSLSWLAPHRRKDSGISISTRSTRSFRISSLAPTTPIISSAQSSSSSRLSYESDRTSNSSKAASSPNSEATAVSELSDGPRSPALPPKRPDRPQEGLFECAIVDEVDEEVENGNMPVPENQTQRQSRELLGDRPGPSRTPSSDVHQLMREADLAYEAVGAALLEARNRSSFASAVSDTLAPPPIVPVRRRPHQKALSETMSSADLSRKASTASSASKNDSLNQSMTEVTRKPSRSSRWTLTESMADMFKSQKAPRPKADRKAMTPARIEAIWNGQDINKSSKRKEKEKERQHKKKKSLSDNPMLAEFIQSQAVANHGETLRLEPFHRPDAPPSPAFEPTGPRPRAVPFEIVIPPSSKSVLYNHNVIQPETPPPQQSIPSEPEETKEEANDAIKAESEEAILEAEPEVQNDEEDSEPSIFLIPPPKNPARFAARAPTMPQLPPIPEGFRPQQPENKHLSKSSFHHRSRSLSQVGVETDECVYFRSTPFTLTNPAFRHGPIIFQKSEINRDSLVAESVEEDVDWAAFQTAIMGGAGDLDEIFPEEKVEAEAEAEDDESNIADEVTAWFEEFGFETHGELIVSEKIPERNPDRSSRDSAGSLGSAASTPSTINTEEELRTPVDGQQHHHVFDTIKLLRDRCSSMYSVSIYESTVDLPLTAFAEEETMNMKPNMEQGLDHFLRMEAEHAFN</sequence>
<feature type="compositionally biased region" description="Polar residues" evidence="1">
    <location>
        <begin position="639"/>
        <end position="648"/>
    </location>
</feature>
<dbReference type="Proteomes" id="UP001338125">
    <property type="component" value="Unassembled WGS sequence"/>
</dbReference>
<feature type="compositionally biased region" description="Basic and acidic residues" evidence="1">
    <location>
        <begin position="620"/>
        <end position="631"/>
    </location>
</feature>
<evidence type="ECO:0000256" key="1">
    <source>
        <dbReference type="SAM" id="MobiDB-lite"/>
    </source>
</evidence>
<accession>A0ABR0SK83</accession>
<dbReference type="EMBL" id="JAVFKD010000012">
    <property type="protein sequence ID" value="KAK5992538.1"/>
    <property type="molecule type" value="Genomic_DNA"/>
</dbReference>
<evidence type="ECO:0000313" key="2">
    <source>
        <dbReference type="EMBL" id="KAK5992538.1"/>
    </source>
</evidence>
<feature type="compositionally biased region" description="Basic and acidic residues" evidence="1">
    <location>
        <begin position="424"/>
        <end position="434"/>
    </location>
</feature>
<proteinExistence type="predicted"/>
<feature type="region of interest" description="Disordered" evidence="1">
    <location>
        <begin position="361"/>
        <end position="385"/>
    </location>
</feature>
<feature type="region of interest" description="Disordered" evidence="1">
    <location>
        <begin position="399"/>
        <end position="434"/>
    </location>
</feature>
<comment type="caution">
    <text evidence="2">The sequence shown here is derived from an EMBL/GenBank/DDBJ whole genome shotgun (WGS) entry which is preliminary data.</text>
</comment>
<feature type="compositionally biased region" description="Low complexity" evidence="1">
    <location>
        <begin position="77"/>
        <end position="106"/>
    </location>
</feature>
<feature type="region of interest" description="Disordered" evidence="1">
    <location>
        <begin position="220"/>
        <end position="275"/>
    </location>
</feature>
<feature type="region of interest" description="Disordered" evidence="1">
    <location>
        <begin position="75"/>
        <end position="133"/>
    </location>
</feature>
<feature type="region of interest" description="Disordered" evidence="1">
    <location>
        <begin position="148"/>
        <end position="182"/>
    </location>
</feature>
<feature type="region of interest" description="Disordered" evidence="1">
    <location>
        <begin position="1"/>
        <end position="21"/>
    </location>
</feature>
<reference evidence="2 3" key="1">
    <citation type="submission" date="2024-01" db="EMBL/GenBank/DDBJ databases">
        <title>Complete genome of Cladobotryum mycophilum ATHUM6906.</title>
        <authorList>
            <person name="Christinaki A.C."/>
            <person name="Myridakis A.I."/>
            <person name="Kouvelis V.N."/>
        </authorList>
    </citation>
    <scope>NUCLEOTIDE SEQUENCE [LARGE SCALE GENOMIC DNA]</scope>
    <source>
        <strain evidence="2 3">ATHUM6906</strain>
    </source>
</reference>
<keyword evidence="3" id="KW-1185">Reference proteome</keyword>
<feature type="region of interest" description="Disordered" evidence="1">
    <location>
        <begin position="309"/>
        <end position="341"/>
    </location>
</feature>
<name>A0ABR0SK83_9HYPO</name>
<feature type="region of interest" description="Disordered" evidence="1">
    <location>
        <begin position="617"/>
        <end position="659"/>
    </location>
</feature>